<feature type="compositionally biased region" description="Polar residues" evidence="6">
    <location>
        <begin position="69"/>
        <end position="78"/>
    </location>
</feature>
<evidence type="ECO:0000259" key="7">
    <source>
        <dbReference type="Pfam" id="PF03467"/>
    </source>
</evidence>
<feature type="region of interest" description="Disordered" evidence="6">
    <location>
        <begin position="1"/>
        <end position="120"/>
    </location>
</feature>
<protein>
    <recommendedName>
        <fullName evidence="7">UPF3 domain-containing protein</fullName>
    </recommendedName>
</protein>
<comment type="subcellular location">
    <subcellularLocation>
        <location evidence="1">Nucleus</location>
    </subcellularLocation>
</comment>
<feature type="region of interest" description="Disordered" evidence="6">
    <location>
        <begin position="451"/>
        <end position="544"/>
    </location>
</feature>
<keyword evidence="4" id="KW-0539">Nucleus</keyword>
<dbReference type="SUPFAM" id="SSF54928">
    <property type="entry name" value="RNA-binding domain, RBD"/>
    <property type="match status" value="1"/>
</dbReference>
<dbReference type="InterPro" id="IPR035979">
    <property type="entry name" value="RBD_domain_sf"/>
</dbReference>
<accession>A0A077QXC8</accession>
<dbReference type="GO" id="GO:0005730">
    <property type="term" value="C:nucleolus"/>
    <property type="evidence" value="ECO:0007669"/>
    <property type="project" value="TreeGrafter"/>
</dbReference>
<reference evidence="8" key="1">
    <citation type="journal article" date="2014" name="Genome Biol. Evol.">
        <title>Gene Loss Rather Than Gene Gain Is Associated with a Host Jump from Monocots to Dicots in the Smut Fungus Melanopsichium pennsylvanicum.</title>
        <authorList>
            <person name="Sharma R."/>
            <person name="Mishra B."/>
            <person name="Runge F."/>
            <person name="Thines M."/>
        </authorList>
    </citation>
    <scope>NUCLEOTIDE SEQUENCE</scope>
    <source>
        <strain evidence="8">4</strain>
    </source>
</reference>
<feature type="region of interest" description="Disordered" evidence="6">
    <location>
        <begin position="160"/>
        <end position="180"/>
    </location>
</feature>
<feature type="region of interest" description="Disordered" evidence="6">
    <location>
        <begin position="373"/>
        <end position="439"/>
    </location>
</feature>
<dbReference type="Gene3D" id="3.30.70.330">
    <property type="match status" value="1"/>
</dbReference>
<evidence type="ECO:0000256" key="2">
    <source>
        <dbReference type="ARBA" id="ARBA00005991"/>
    </source>
</evidence>
<dbReference type="InterPro" id="IPR039722">
    <property type="entry name" value="Upf3"/>
</dbReference>
<dbReference type="AlphaFoldDB" id="A0A077QXC8"/>
<keyword evidence="5" id="KW-0175">Coiled coil</keyword>
<evidence type="ECO:0000256" key="4">
    <source>
        <dbReference type="ARBA" id="ARBA00023242"/>
    </source>
</evidence>
<comment type="similarity">
    <text evidence="2">Belongs to the RENT3 family.</text>
</comment>
<dbReference type="InterPro" id="IPR005120">
    <property type="entry name" value="UPF3_dom"/>
</dbReference>
<dbReference type="GO" id="GO:0005737">
    <property type="term" value="C:cytoplasm"/>
    <property type="evidence" value="ECO:0007669"/>
    <property type="project" value="TreeGrafter"/>
</dbReference>
<dbReference type="GO" id="GO:0000184">
    <property type="term" value="P:nuclear-transcribed mRNA catabolic process, nonsense-mediated decay"/>
    <property type="evidence" value="ECO:0007669"/>
    <property type="project" value="UniProtKB-KW"/>
</dbReference>
<dbReference type="GO" id="GO:0003729">
    <property type="term" value="F:mRNA binding"/>
    <property type="evidence" value="ECO:0007669"/>
    <property type="project" value="TreeGrafter"/>
</dbReference>
<proteinExistence type="inferred from homology"/>
<dbReference type="CDD" id="cd12455">
    <property type="entry name" value="RRM_like_Smg4_UPF3"/>
    <property type="match status" value="1"/>
</dbReference>
<feature type="compositionally biased region" description="Basic and acidic residues" evidence="6">
    <location>
        <begin position="505"/>
        <end position="521"/>
    </location>
</feature>
<name>A0A077QXC8_9BASI</name>
<evidence type="ECO:0000313" key="8">
    <source>
        <dbReference type="EMBL" id="CDI51176.1"/>
    </source>
</evidence>
<sequence>MSQSEAGPSVPAAADSQAGRKVKGQRSNRAQHEQKASDNRAKAQQNRERAAQNRSQKGQDEKIADQKAKTSNAASQLKLQDGAPKPVPAAVAGVKQPKNQQQKKDTTKHQASRPGKASIHFKSKVVIRRLPPNLPEEVFWKVVSPWVRDAADCQVLNNTASTRQESQAGASSSNATSATSIPTVDHKKFVVGKMKTDTNKQNKHARAYVRFLDPNFLVAFHKAFDGHIFRDSKGKESVAIVEFAPYQKVIVAPSNIGGSRGRRVRPDPKQGTIEKDAVYLAFVEQLNSVGDDVKRSEGDLLASLWDPKDKEREREAAVEKGKSTPLLEHLRSLKMAKKESAAATKKAKKMEKRMEKAEAFAAAMNAELSGAIPPGTALEVYDKEKAKNKKNKKGKEKETGKAIEVGGGGGMGGEPVKDKVRRDKKKKGKDKAADAAGGAAIGSVAISSLPDGAQQAQVAAPKQLPPKGPGKKKPDASKPQGGVDATNKPANGPATGEGKGKGKGKGKDQTPRRKGPFKEKSSSTSSNPVPASQAGKIQILKRDT</sequence>
<feature type="coiled-coil region" evidence="5">
    <location>
        <begin position="333"/>
        <end position="367"/>
    </location>
</feature>
<evidence type="ECO:0000256" key="6">
    <source>
        <dbReference type="SAM" id="MobiDB-lite"/>
    </source>
</evidence>
<dbReference type="PANTHER" id="PTHR13112:SF0">
    <property type="entry name" value="FI21285P1"/>
    <property type="match status" value="1"/>
</dbReference>
<dbReference type="InterPro" id="IPR012677">
    <property type="entry name" value="Nucleotide-bd_a/b_plait_sf"/>
</dbReference>
<evidence type="ECO:0000256" key="3">
    <source>
        <dbReference type="ARBA" id="ARBA00023161"/>
    </source>
</evidence>
<dbReference type="EMBL" id="HG529494">
    <property type="protein sequence ID" value="CDI51176.1"/>
    <property type="molecule type" value="Genomic_DNA"/>
</dbReference>
<keyword evidence="3" id="KW-0866">Nonsense-mediated mRNA decay</keyword>
<feature type="domain" description="UPF3" evidence="7">
    <location>
        <begin position="122"/>
        <end position="333"/>
    </location>
</feature>
<evidence type="ECO:0000256" key="1">
    <source>
        <dbReference type="ARBA" id="ARBA00004123"/>
    </source>
</evidence>
<dbReference type="Pfam" id="PF03467">
    <property type="entry name" value="Smg4_UPF3"/>
    <property type="match status" value="1"/>
</dbReference>
<dbReference type="GO" id="GO:0045727">
    <property type="term" value="P:positive regulation of translation"/>
    <property type="evidence" value="ECO:0007669"/>
    <property type="project" value="TreeGrafter"/>
</dbReference>
<feature type="compositionally biased region" description="Low complexity" evidence="6">
    <location>
        <begin position="166"/>
        <end position="180"/>
    </location>
</feature>
<dbReference type="PANTHER" id="PTHR13112">
    <property type="entry name" value="UPF3 REGULATOR OF NONSENSE TRANSCRIPTS-LIKE PROTEIN"/>
    <property type="match status" value="1"/>
</dbReference>
<organism evidence="8">
    <name type="scientific">Melanopsichium pennsylvanicum 4</name>
    <dbReference type="NCBI Taxonomy" id="1398559"/>
    <lineage>
        <taxon>Eukaryota</taxon>
        <taxon>Fungi</taxon>
        <taxon>Dikarya</taxon>
        <taxon>Basidiomycota</taxon>
        <taxon>Ustilaginomycotina</taxon>
        <taxon>Ustilaginomycetes</taxon>
        <taxon>Ustilaginales</taxon>
        <taxon>Ustilaginaceae</taxon>
        <taxon>Melanopsichium</taxon>
    </lineage>
</organism>
<feature type="compositionally biased region" description="Low complexity" evidence="6">
    <location>
        <begin position="82"/>
        <end position="98"/>
    </location>
</feature>
<evidence type="ECO:0000256" key="5">
    <source>
        <dbReference type="SAM" id="Coils"/>
    </source>
</evidence>
<feature type="compositionally biased region" description="Basic and acidic residues" evidence="6">
    <location>
        <begin position="30"/>
        <end position="68"/>
    </location>
</feature>